<reference evidence="1 2" key="1">
    <citation type="submission" date="2019-03" db="EMBL/GenBank/DDBJ databases">
        <title>Dyadobacter AR-3-6 sp. nov., isolated from arctic soil.</title>
        <authorList>
            <person name="Chaudhary D.K."/>
        </authorList>
    </citation>
    <scope>NUCLEOTIDE SEQUENCE [LARGE SCALE GENOMIC DNA]</scope>
    <source>
        <strain evidence="1 2">AR-3-6</strain>
    </source>
</reference>
<proteinExistence type="predicted"/>
<organism evidence="1 2">
    <name type="scientific">Dyadobacter psychrotolerans</name>
    <dbReference type="NCBI Taxonomy" id="2541721"/>
    <lineage>
        <taxon>Bacteria</taxon>
        <taxon>Pseudomonadati</taxon>
        <taxon>Bacteroidota</taxon>
        <taxon>Cytophagia</taxon>
        <taxon>Cytophagales</taxon>
        <taxon>Spirosomataceae</taxon>
        <taxon>Dyadobacter</taxon>
    </lineage>
</organism>
<protein>
    <recommendedName>
        <fullName evidence="3">Mobilization protein</fullName>
    </recommendedName>
</protein>
<evidence type="ECO:0008006" key="3">
    <source>
        <dbReference type="Google" id="ProtNLM"/>
    </source>
</evidence>
<keyword evidence="2" id="KW-1185">Reference proteome</keyword>
<dbReference type="InterPro" id="IPR053842">
    <property type="entry name" value="NikA-like"/>
</dbReference>
<dbReference type="RefSeq" id="WP_131957608.1">
    <property type="nucleotide sequence ID" value="NZ_SMFL01000002.1"/>
</dbReference>
<accession>A0A4R5DTE9</accession>
<evidence type="ECO:0000313" key="1">
    <source>
        <dbReference type="EMBL" id="TDE17742.1"/>
    </source>
</evidence>
<dbReference type="AlphaFoldDB" id="A0A4R5DTE9"/>
<dbReference type="EMBL" id="SMFL01000002">
    <property type="protein sequence ID" value="TDE17742.1"/>
    <property type="molecule type" value="Genomic_DNA"/>
</dbReference>
<gene>
    <name evidence="1" type="ORF">E0F88_07575</name>
</gene>
<dbReference type="Proteomes" id="UP000294850">
    <property type="component" value="Unassembled WGS sequence"/>
</dbReference>
<sequence length="108" mass="12159">MARPKKIEQRKKRIHVCFSNTEHEALFLQAKTRGINVSEMIRLDVLNVRPTKKVATPLREQLINGVSALQQIAQTVEALNGKFTNEALVMLRNEIIVAGQLISNGLKK</sequence>
<dbReference type="Pfam" id="PF21983">
    <property type="entry name" value="NikA-like"/>
    <property type="match status" value="1"/>
</dbReference>
<evidence type="ECO:0000313" key="2">
    <source>
        <dbReference type="Proteomes" id="UP000294850"/>
    </source>
</evidence>
<comment type="caution">
    <text evidence="1">The sequence shown here is derived from an EMBL/GenBank/DDBJ whole genome shotgun (WGS) entry which is preliminary data.</text>
</comment>
<name>A0A4R5DTE9_9BACT</name>